<keyword evidence="7" id="KW-1185">Reference proteome</keyword>
<dbReference type="SUPFAM" id="SSF52972">
    <property type="entry name" value="ITPase-like"/>
    <property type="match status" value="1"/>
</dbReference>
<dbReference type="RefSeq" id="WP_126787843.1">
    <property type="nucleotide sequence ID" value="NZ_PIPN01000001.1"/>
</dbReference>
<comment type="caution">
    <text evidence="5">Lacks conserved residue(s) required for the propagation of feature annotation.</text>
</comment>
<evidence type="ECO:0000256" key="1">
    <source>
        <dbReference type="ARBA" id="ARBA00004496"/>
    </source>
</evidence>
<feature type="site" description="Important for substrate specificity" evidence="5">
    <location>
        <position position="159"/>
    </location>
</feature>
<name>A0ABY0C2Q7_9GAMM</name>
<evidence type="ECO:0000313" key="6">
    <source>
        <dbReference type="EMBL" id="RUO31720.1"/>
    </source>
</evidence>
<comment type="caution">
    <text evidence="6">The sequence shown here is derived from an EMBL/GenBank/DDBJ whole genome shotgun (WGS) entry which is preliminary data.</text>
</comment>
<dbReference type="PANTHER" id="PTHR43213:SF10">
    <property type="entry name" value="7-METHYL-GTP PYROPHOSPHATASE"/>
    <property type="match status" value="1"/>
</dbReference>
<evidence type="ECO:0000256" key="3">
    <source>
        <dbReference type="ARBA" id="ARBA00022801"/>
    </source>
</evidence>
<comment type="subcellular location">
    <subcellularLocation>
        <location evidence="1 5">Cytoplasm</location>
    </subcellularLocation>
</comment>
<dbReference type="Proteomes" id="UP000287410">
    <property type="component" value="Unassembled WGS sequence"/>
</dbReference>
<dbReference type="CDD" id="cd00555">
    <property type="entry name" value="Maf"/>
    <property type="match status" value="1"/>
</dbReference>
<dbReference type="EMBL" id="PIPN01000001">
    <property type="protein sequence ID" value="RUO31720.1"/>
    <property type="molecule type" value="Genomic_DNA"/>
</dbReference>
<comment type="similarity">
    <text evidence="5">Belongs to the Maf family. YceF subfamily.</text>
</comment>
<evidence type="ECO:0000313" key="7">
    <source>
        <dbReference type="Proteomes" id="UP000287410"/>
    </source>
</evidence>
<feature type="site" description="Important for substrate specificity" evidence="5">
    <location>
        <position position="15"/>
    </location>
</feature>
<dbReference type="NCBIfam" id="TIGR00172">
    <property type="entry name" value="maf"/>
    <property type="match status" value="1"/>
</dbReference>
<reference evidence="6 7" key="1">
    <citation type="journal article" date="2018" name="Front. Microbiol.">
        <title>Genome-Based Analysis Reveals the Taxonomy and Diversity of the Family Idiomarinaceae.</title>
        <authorList>
            <person name="Liu Y."/>
            <person name="Lai Q."/>
            <person name="Shao Z."/>
        </authorList>
    </citation>
    <scope>NUCLEOTIDE SEQUENCE [LARGE SCALE GENOMIC DNA]</scope>
    <source>
        <strain evidence="6 7">GBSy1</strain>
    </source>
</reference>
<dbReference type="PIRSF" id="PIRSF006305">
    <property type="entry name" value="Maf"/>
    <property type="match status" value="1"/>
</dbReference>
<comment type="catalytic activity">
    <reaction evidence="5">
        <text>N(7)-methyl-GTP + H2O = N(7)-methyl-GMP + diphosphate + H(+)</text>
        <dbReference type="Rhea" id="RHEA:58744"/>
        <dbReference type="ChEBI" id="CHEBI:15377"/>
        <dbReference type="ChEBI" id="CHEBI:15378"/>
        <dbReference type="ChEBI" id="CHEBI:33019"/>
        <dbReference type="ChEBI" id="CHEBI:58285"/>
        <dbReference type="ChEBI" id="CHEBI:87133"/>
    </reaction>
</comment>
<dbReference type="EC" id="3.6.1.-" evidence="5"/>
<dbReference type="Pfam" id="PF02545">
    <property type="entry name" value="Maf"/>
    <property type="match status" value="1"/>
</dbReference>
<dbReference type="Gene3D" id="3.90.950.10">
    <property type="match status" value="1"/>
</dbReference>
<keyword evidence="2 5" id="KW-0963">Cytoplasm</keyword>
<evidence type="ECO:0000256" key="5">
    <source>
        <dbReference type="HAMAP-Rule" id="MF_00528"/>
    </source>
</evidence>
<keyword evidence="3 5" id="KW-0378">Hydrolase</keyword>
<comment type="cofactor">
    <cofactor evidence="5">
        <name>a divalent metal cation</name>
        <dbReference type="ChEBI" id="CHEBI:60240"/>
    </cofactor>
</comment>
<dbReference type="InterPro" id="IPR029001">
    <property type="entry name" value="ITPase-like_fam"/>
</dbReference>
<dbReference type="HAMAP" id="MF_00528">
    <property type="entry name" value="Maf"/>
    <property type="match status" value="1"/>
</dbReference>
<organism evidence="6 7">
    <name type="scientific">Aliidiomarina sedimenti</name>
    <dbReference type="NCBI Taxonomy" id="1933879"/>
    <lineage>
        <taxon>Bacteria</taxon>
        <taxon>Pseudomonadati</taxon>
        <taxon>Pseudomonadota</taxon>
        <taxon>Gammaproteobacteria</taxon>
        <taxon>Alteromonadales</taxon>
        <taxon>Idiomarinaceae</taxon>
        <taxon>Aliidiomarina</taxon>
    </lineage>
</organism>
<feature type="active site" description="Proton acceptor" evidence="5">
    <location>
        <position position="72"/>
    </location>
</feature>
<gene>
    <name evidence="6" type="ORF">CWE12_01600</name>
</gene>
<keyword evidence="4 5" id="KW-0546">Nucleotide metabolism</keyword>
<feature type="site" description="Important for substrate specificity" evidence="5">
    <location>
        <position position="73"/>
    </location>
</feature>
<accession>A0ABY0C2Q7</accession>
<evidence type="ECO:0000256" key="2">
    <source>
        <dbReference type="ARBA" id="ARBA00022490"/>
    </source>
</evidence>
<sequence>MSHPLPIVLASSSPYRKALLEKLGLSFSCQSPDIDETRLADESPRQLVARLAAAKAKALKEAFPAHLIIGSDQVAVLDNDTTTLGKPGNKDNAIAQLQRCSGQTVTFLTGLSLYNSKSDRIDTLVEPYEVGFRTLSEREIESYVDKEEPYNCAGSFKSEGLGIALFDYLHGDDPNALIGLPLIRLLQLLRQQGADVLA</sequence>
<dbReference type="InterPro" id="IPR003697">
    <property type="entry name" value="Maf-like"/>
</dbReference>
<proteinExistence type="inferred from homology"/>
<comment type="function">
    <text evidence="5">Nucleoside triphosphate pyrophosphatase that hydrolyzes 7-methyl-GTP (m(7)GTP). May have a dual role in cell division arrest and in preventing the incorporation of modified nucleotides into cellular nucleic acids.</text>
</comment>
<evidence type="ECO:0000256" key="4">
    <source>
        <dbReference type="ARBA" id="ARBA00023080"/>
    </source>
</evidence>
<dbReference type="PANTHER" id="PTHR43213">
    <property type="entry name" value="BIFUNCTIONAL DTTP/UTP PYROPHOSPHATASE/METHYLTRANSFERASE PROTEIN-RELATED"/>
    <property type="match status" value="1"/>
</dbReference>
<protein>
    <recommendedName>
        <fullName evidence="5">7-methyl-GTP pyrophosphatase</fullName>
        <shortName evidence="5">m(7)GTP pyrophosphatase</shortName>
        <ecNumber evidence="5">3.6.1.-</ecNumber>
    </recommendedName>
</protein>